<feature type="transmembrane region" description="Helical" evidence="9">
    <location>
        <begin position="383"/>
        <end position="407"/>
    </location>
</feature>
<dbReference type="EMBL" id="FXUV02000076">
    <property type="protein sequence ID" value="SNB83470.1"/>
    <property type="molecule type" value="Genomic_DNA"/>
</dbReference>
<keyword evidence="13" id="KW-1185">Reference proteome</keyword>
<evidence type="ECO:0000256" key="4">
    <source>
        <dbReference type="ARBA" id="ARBA00022475"/>
    </source>
</evidence>
<dbReference type="STRING" id="1522312.GCA_900177895_00115"/>
<reference evidence="12 13" key="2">
    <citation type="submission" date="2017-06" db="EMBL/GenBank/DDBJ databases">
        <authorList>
            <person name="Kim H.J."/>
            <person name="Triplett B.A."/>
        </authorList>
    </citation>
    <scope>NUCLEOTIDE SEQUENCE [LARGE SCALE GENOMIC DNA]</scope>
    <source>
        <strain evidence="12">Kingella_eburonensis</strain>
    </source>
</reference>
<feature type="transmembrane region" description="Helical" evidence="9">
    <location>
        <begin position="65"/>
        <end position="87"/>
    </location>
</feature>
<dbReference type="SUPFAM" id="SSF103473">
    <property type="entry name" value="MFS general substrate transporter"/>
    <property type="match status" value="1"/>
</dbReference>
<dbReference type="InterPro" id="IPR011701">
    <property type="entry name" value="MFS"/>
</dbReference>
<dbReference type="GO" id="GO:0015293">
    <property type="term" value="F:symporter activity"/>
    <property type="evidence" value="ECO:0007669"/>
    <property type="project" value="UniProtKB-KW"/>
</dbReference>
<evidence type="ECO:0000256" key="6">
    <source>
        <dbReference type="ARBA" id="ARBA00022847"/>
    </source>
</evidence>
<comment type="similarity">
    <text evidence="2">Belongs to the major facilitator superfamily. Metabolite:H+ Symporter (MHS) family (TC 2.A.1.6) family.</text>
</comment>
<feature type="transmembrane region" description="Helical" evidence="9">
    <location>
        <begin position="99"/>
        <end position="117"/>
    </location>
</feature>
<dbReference type="PROSITE" id="PS50850">
    <property type="entry name" value="MFS"/>
    <property type="match status" value="1"/>
</dbReference>
<dbReference type="RefSeq" id="WP_032136356.1">
    <property type="nucleotide sequence ID" value="NZ_CCNJ01000019.1"/>
</dbReference>
<proteinExistence type="inferred from homology"/>
<dbReference type="OrthoDB" id="6766492at2"/>
<evidence type="ECO:0000256" key="9">
    <source>
        <dbReference type="SAM" id="Phobius"/>
    </source>
</evidence>
<sequence length="441" mass="48004">MSPSQTLNTSIAEVSTPTAEQNALRKAAISSFIGNFVEWFDYAAYGYLAAVIAKVFFPAQDTSSGLIAAFAVFALSFIVRPFGGMIWGFWGDRYGRKFALSWSIMLMSVATFCIALLPTYQHVGMAAPVLLLLVRLVQGFSASGEYAGASSFLAEYAPANKRGLYTSLVPASTATGLLVGSLLAAGLHSSLNETQLHEWGWRLPFLCAAPLGLVGRYIRLNLQDTPAFLAMEEKLDKQQKQALPIKTLFQLYRKEMLVACGAVSLNAVAFYTTLSYMPTYLSAELHIAESTSFLASSIALVAYIAFIFLMGYFSDVFGRKTMLMIACLMFIVFSVPLFMLLENLNFSVMLFVMIAFGMMLAINDGTLPCFLTELFPTSLRFSGFALCFNAGNALLGGTAPLVATLMIQYSDSALAPAWYLVAVSVVALVAILCSRNLKMEE</sequence>
<reference evidence="11" key="1">
    <citation type="submission" date="2017-05" db="EMBL/GenBank/DDBJ databases">
        <authorList>
            <person name="Song R."/>
            <person name="Chenine A.L."/>
            <person name="Ruprecht R.M."/>
        </authorList>
    </citation>
    <scope>NUCLEOTIDE SEQUENCE</scope>
    <source>
        <strain evidence="11">Kingella_eburonensis</strain>
    </source>
</reference>
<comment type="subcellular location">
    <subcellularLocation>
        <location evidence="1">Cell membrane</location>
        <topology evidence="1">Multi-pass membrane protein</topology>
    </subcellularLocation>
</comment>
<evidence type="ECO:0000256" key="3">
    <source>
        <dbReference type="ARBA" id="ARBA00022448"/>
    </source>
</evidence>
<protein>
    <submittedName>
        <fullName evidence="11">Proline/betaine transporter</fullName>
    </submittedName>
</protein>
<dbReference type="InterPro" id="IPR051084">
    <property type="entry name" value="H+-coupled_symporters"/>
</dbReference>
<keyword evidence="6" id="KW-0769">Symport</keyword>
<dbReference type="InterPro" id="IPR005828">
    <property type="entry name" value="MFS_sugar_transport-like"/>
</dbReference>
<dbReference type="Gene3D" id="1.20.1250.20">
    <property type="entry name" value="MFS general substrate transporter like domains"/>
    <property type="match status" value="2"/>
</dbReference>
<dbReference type="InterPro" id="IPR036259">
    <property type="entry name" value="MFS_trans_sf"/>
</dbReference>
<dbReference type="FunFam" id="1.20.1250.20:FF:000001">
    <property type="entry name" value="Dicarboxylate MFS transporter"/>
    <property type="match status" value="1"/>
</dbReference>
<evidence type="ECO:0000313" key="11">
    <source>
        <dbReference type="EMBL" id="SMQ13686.1"/>
    </source>
</evidence>
<feature type="transmembrane region" description="Helical" evidence="9">
    <location>
        <begin position="321"/>
        <end position="341"/>
    </location>
</feature>
<dbReference type="InterPro" id="IPR020846">
    <property type="entry name" value="MFS_dom"/>
</dbReference>
<dbReference type="GO" id="GO:0005886">
    <property type="term" value="C:plasma membrane"/>
    <property type="evidence" value="ECO:0007669"/>
    <property type="project" value="UniProtKB-SubCell"/>
</dbReference>
<gene>
    <name evidence="11" type="primary">proP_2</name>
    <name evidence="12" type="ORF">KEBURONENSIS_00559</name>
    <name evidence="11" type="ORF">KEBURONENSIS_00737</name>
</gene>
<name>A0A238HKK1_9NEIS</name>
<accession>A0A238HKK1</accession>
<keyword evidence="8 9" id="KW-0472">Membrane</keyword>
<feature type="transmembrane region" description="Helical" evidence="9">
    <location>
        <begin position="199"/>
        <end position="218"/>
    </location>
</feature>
<keyword evidence="7 9" id="KW-1133">Transmembrane helix</keyword>
<dbReference type="PROSITE" id="PS00216">
    <property type="entry name" value="SUGAR_TRANSPORT_1"/>
    <property type="match status" value="1"/>
</dbReference>
<evidence type="ECO:0000256" key="7">
    <source>
        <dbReference type="ARBA" id="ARBA00022989"/>
    </source>
</evidence>
<dbReference type="PANTHER" id="PTHR43528">
    <property type="entry name" value="ALPHA-KETOGLUTARATE PERMEASE"/>
    <property type="match status" value="1"/>
</dbReference>
<feature type="transmembrane region" description="Helical" evidence="9">
    <location>
        <begin position="347"/>
        <end position="371"/>
    </location>
</feature>
<dbReference type="Pfam" id="PF07690">
    <property type="entry name" value="MFS_1"/>
    <property type="match status" value="1"/>
</dbReference>
<feature type="transmembrane region" description="Helical" evidence="9">
    <location>
        <begin position="39"/>
        <end position="59"/>
    </location>
</feature>
<keyword evidence="3" id="KW-0813">Transport</keyword>
<evidence type="ECO:0000256" key="2">
    <source>
        <dbReference type="ARBA" id="ARBA00008240"/>
    </source>
</evidence>
<keyword evidence="5 9" id="KW-0812">Transmembrane</keyword>
<evidence type="ECO:0000256" key="1">
    <source>
        <dbReference type="ARBA" id="ARBA00004651"/>
    </source>
</evidence>
<evidence type="ECO:0000256" key="8">
    <source>
        <dbReference type="ARBA" id="ARBA00023136"/>
    </source>
</evidence>
<feature type="transmembrane region" description="Helical" evidence="9">
    <location>
        <begin position="413"/>
        <end position="433"/>
    </location>
</feature>
<dbReference type="InterPro" id="IPR005829">
    <property type="entry name" value="Sugar_transporter_CS"/>
</dbReference>
<feature type="domain" description="Major facilitator superfamily (MFS) profile" evidence="10">
    <location>
        <begin position="27"/>
        <end position="441"/>
    </location>
</feature>
<evidence type="ECO:0000259" key="10">
    <source>
        <dbReference type="PROSITE" id="PS50850"/>
    </source>
</evidence>
<evidence type="ECO:0000313" key="13">
    <source>
        <dbReference type="Proteomes" id="UP000215450"/>
    </source>
</evidence>
<organism evidence="11">
    <name type="scientific">Kingella negevensis</name>
    <dbReference type="NCBI Taxonomy" id="1522312"/>
    <lineage>
        <taxon>Bacteria</taxon>
        <taxon>Pseudomonadati</taxon>
        <taxon>Pseudomonadota</taxon>
        <taxon>Betaproteobacteria</taxon>
        <taxon>Neisseriales</taxon>
        <taxon>Neisseriaceae</taxon>
        <taxon>Kingella</taxon>
    </lineage>
</organism>
<dbReference type="AlphaFoldDB" id="A0A238HKK1"/>
<dbReference type="Proteomes" id="UP000215450">
    <property type="component" value="Unassembled WGS sequence"/>
</dbReference>
<dbReference type="EMBL" id="FXUV01000096">
    <property type="protein sequence ID" value="SMQ13686.1"/>
    <property type="molecule type" value="Genomic_DNA"/>
</dbReference>
<keyword evidence="4" id="KW-1003">Cell membrane</keyword>
<evidence type="ECO:0000256" key="5">
    <source>
        <dbReference type="ARBA" id="ARBA00022692"/>
    </source>
</evidence>
<dbReference type="PANTHER" id="PTHR43528:SF1">
    <property type="entry name" value="ALPHA-KETOGLUTARATE PERMEASE"/>
    <property type="match status" value="1"/>
</dbReference>
<dbReference type="Pfam" id="PF00083">
    <property type="entry name" value="Sugar_tr"/>
    <property type="match status" value="1"/>
</dbReference>
<feature type="transmembrane region" description="Helical" evidence="9">
    <location>
        <begin position="163"/>
        <end position="187"/>
    </location>
</feature>
<evidence type="ECO:0000313" key="12">
    <source>
        <dbReference type="EMBL" id="SNB83470.1"/>
    </source>
</evidence>
<dbReference type="GeneID" id="83626472"/>
<feature type="transmembrane region" description="Helical" evidence="9">
    <location>
        <begin position="256"/>
        <end position="274"/>
    </location>
</feature>
<feature type="transmembrane region" description="Helical" evidence="9">
    <location>
        <begin position="294"/>
        <end position="314"/>
    </location>
</feature>